<organism evidence="3 4">
    <name type="scientific">Pseudidiomarina sediminum</name>
    <dbReference type="NCBI Taxonomy" id="431675"/>
    <lineage>
        <taxon>Bacteria</taxon>
        <taxon>Pseudomonadati</taxon>
        <taxon>Pseudomonadota</taxon>
        <taxon>Gammaproteobacteria</taxon>
        <taxon>Alteromonadales</taxon>
        <taxon>Idiomarinaceae</taxon>
        <taxon>Pseudidiomarina</taxon>
    </lineage>
</organism>
<gene>
    <name evidence="3" type="ORF">CWI80_09425</name>
</gene>
<sequence>MWSKSDSNNWQISLSQQQFIDHCNAARRIIATSDSQRWLLFNEDRYTFAVWLFALLGEHRTPVMPQNAQPETLSFLADHVDAHAPTQLPDIDPRQLTAASLTGRLDTRITLFTSGSSGQPQAIHKSIAQLLHEVHTLEQAFGAHLGDAEVLSSVTHQHIYGLLFTVLWPICCNRRFDSPPVQYLEQWHGFHQHGRRYYFVSSPAHLQRYEALAPLAEPSASLRYVFSSGGPLAAAVPERFVAAQLAAPVEVYGSTETGGIAWRQRHNRATAFTLFPGVDITLSAEQRLSVRSPHLPDTNWFTTEDRVQQLDAHHFELLGRMDRIVKIAEKRVSLTELEQFCATHPWVAQARCCILSEPKSTLGLVVVLTEQGQQMLAHEGRLTLRKALREHLQRRFEKVVLPRKYRYVSHYPLNAAGKITQAALQQLFIENVSL</sequence>
<evidence type="ECO:0000313" key="3">
    <source>
        <dbReference type="EMBL" id="RUO72014.1"/>
    </source>
</evidence>
<name>A0A432Z288_9GAMM</name>
<dbReference type="Pfam" id="PF00501">
    <property type="entry name" value="AMP-binding"/>
    <property type="match status" value="1"/>
</dbReference>
<dbReference type="Proteomes" id="UP000287022">
    <property type="component" value="Unassembled WGS sequence"/>
</dbReference>
<dbReference type="SUPFAM" id="SSF56801">
    <property type="entry name" value="Acetyl-CoA synthetase-like"/>
    <property type="match status" value="1"/>
</dbReference>
<dbReference type="EMBL" id="PIQE01000003">
    <property type="protein sequence ID" value="RUO72014.1"/>
    <property type="molecule type" value="Genomic_DNA"/>
</dbReference>
<accession>A0A432Z288</accession>
<dbReference type="PANTHER" id="PTHR45398">
    <property type="match status" value="1"/>
</dbReference>
<dbReference type="PANTHER" id="PTHR45398:SF1">
    <property type="entry name" value="ENZYME, PUTATIVE (JCVI)-RELATED"/>
    <property type="match status" value="1"/>
</dbReference>
<dbReference type="InterPro" id="IPR042099">
    <property type="entry name" value="ANL_N_sf"/>
</dbReference>
<dbReference type="STRING" id="1122124.GCA_000423165_02034"/>
<evidence type="ECO:0000313" key="4">
    <source>
        <dbReference type="Proteomes" id="UP000287022"/>
    </source>
</evidence>
<feature type="domain" description="AMP-dependent synthetase/ligase" evidence="1">
    <location>
        <begin position="102"/>
        <end position="268"/>
    </location>
</feature>
<feature type="domain" description="AMP-binding enzyme C-terminal" evidence="2">
    <location>
        <begin position="336"/>
        <end position="418"/>
    </location>
</feature>
<evidence type="ECO:0000259" key="2">
    <source>
        <dbReference type="Pfam" id="PF13193"/>
    </source>
</evidence>
<protein>
    <submittedName>
        <fullName evidence="3">Acyl-CoA synthetase</fullName>
    </submittedName>
</protein>
<dbReference type="InterPro" id="IPR045851">
    <property type="entry name" value="AMP-bd_C_sf"/>
</dbReference>
<proteinExistence type="predicted"/>
<dbReference type="InterPro" id="IPR000873">
    <property type="entry name" value="AMP-dep_synth/lig_dom"/>
</dbReference>
<evidence type="ECO:0000259" key="1">
    <source>
        <dbReference type="Pfam" id="PF00501"/>
    </source>
</evidence>
<dbReference type="AlphaFoldDB" id="A0A432Z288"/>
<keyword evidence="4" id="KW-1185">Reference proteome</keyword>
<comment type="caution">
    <text evidence="3">The sequence shown here is derived from an EMBL/GenBank/DDBJ whole genome shotgun (WGS) entry which is preliminary data.</text>
</comment>
<dbReference type="Gene3D" id="3.40.50.12780">
    <property type="entry name" value="N-terminal domain of ligase-like"/>
    <property type="match status" value="1"/>
</dbReference>
<reference evidence="4" key="1">
    <citation type="journal article" date="2018" name="Front. Microbiol.">
        <title>Genome-Based Analysis Reveals the Taxonomy and Diversity of the Family Idiomarinaceae.</title>
        <authorList>
            <person name="Liu Y."/>
            <person name="Lai Q."/>
            <person name="Shao Z."/>
        </authorList>
    </citation>
    <scope>NUCLEOTIDE SEQUENCE [LARGE SCALE GENOMIC DNA]</scope>
    <source>
        <strain evidence="4">c121</strain>
    </source>
</reference>
<dbReference type="Gene3D" id="3.30.300.30">
    <property type="match status" value="1"/>
</dbReference>
<dbReference type="RefSeq" id="WP_026860746.1">
    <property type="nucleotide sequence ID" value="NZ_PIQE01000003.1"/>
</dbReference>
<dbReference type="InterPro" id="IPR025110">
    <property type="entry name" value="AMP-bd_C"/>
</dbReference>
<dbReference type="Pfam" id="PF13193">
    <property type="entry name" value="AMP-binding_C"/>
    <property type="match status" value="1"/>
</dbReference>